<evidence type="ECO:0000256" key="1">
    <source>
        <dbReference type="ARBA" id="ARBA00008791"/>
    </source>
</evidence>
<evidence type="ECO:0000259" key="2">
    <source>
        <dbReference type="Pfam" id="PF00582"/>
    </source>
</evidence>
<gene>
    <name evidence="3" type="ORF">A2074_00045</name>
</gene>
<dbReference type="EMBL" id="MELI01000080">
    <property type="protein sequence ID" value="OFW32940.1"/>
    <property type="molecule type" value="Genomic_DNA"/>
</dbReference>
<dbReference type="PANTHER" id="PTHR46268">
    <property type="entry name" value="STRESS RESPONSE PROTEIN NHAX"/>
    <property type="match status" value="1"/>
</dbReference>
<proteinExistence type="inferred from homology"/>
<dbReference type="AlphaFoldDB" id="A0A1F2UIV1"/>
<dbReference type="InterPro" id="IPR006015">
    <property type="entry name" value="Universal_stress_UspA"/>
</dbReference>
<dbReference type="Pfam" id="PF00582">
    <property type="entry name" value="Usp"/>
    <property type="match status" value="2"/>
</dbReference>
<evidence type="ECO:0000313" key="3">
    <source>
        <dbReference type="EMBL" id="OFW32940.1"/>
    </source>
</evidence>
<dbReference type="Proteomes" id="UP000178086">
    <property type="component" value="Unassembled WGS sequence"/>
</dbReference>
<feature type="domain" description="UspA" evidence="2">
    <location>
        <begin position="156"/>
        <end position="291"/>
    </location>
</feature>
<dbReference type="SUPFAM" id="SSF52402">
    <property type="entry name" value="Adenine nucleotide alpha hydrolases-like"/>
    <property type="match status" value="2"/>
</dbReference>
<feature type="domain" description="UspA" evidence="2">
    <location>
        <begin position="15"/>
        <end position="148"/>
    </location>
</feature>
<dbReference type="CDD" id="cd00293">
    <property type="entry name" value="USP-like"/>
    <property type="match status" value="2"/>
</dbReference>
<dbReference type="PANTHER" id="PTHR46268:SF6">
    <property type="entry name" value="UNIVERSAL STRESS PROTEIN UP12"/>
    <property type="match status" value="1"/>
</dbReference>
<protein>
    <recommendedName>
        <fullName evidence="2">UspA domain-containing protein</fullName>
    </recommendedName>
</protein>
<name>A0A1F2UIV1_9ACTN</name>
<comment type="similarity">
    <text evidence="1">Belongs to the universal stress protein A family.</text>
</comment>
<comment type="caution">
    <text evidence="3">The sequence shown here is derived from an EMBL/GenBank/DDBJ whole genome shotgun (WGS) entry which is preliminary data.</text>
</comment>
<dbReference type="InterPro" id="IPR006016">
    <property type="entry name" value="UspA"/>
</dbReference>
<accession>A0A1F2UIV1</accession>
<dbReference type="InterPro" id="IPR014729">
    <property type="entry name" value="Rossmann-like_a/b/a_fold"/>
</dbReference>
<organism evidence="3 4">
    <name type="scientific">Candidatus Aquicultor primus</name>
    <dbReference type="NCBI Taxonomy" id="1797195"/>
    <lineage>
        <taxon>Bacteria</taxon>
        <taxon>Bacillati</taxon>
        <taxon>Actinomycetota</taxon>
        <taxon>Candidatus Aquicultoria</taxon>
        <taxon>Candidatus Aquicultorales</taxon>
        <taxon>Candidatus Aquicultoraceae</taxon>
        <taxon>Candidatus Aquicultor</taxon>
    </lineage>
</organism>
<dbReference type="Gene3D" id="3.40.50.620">
    <property type="entry name" value="HUPs"/>
    <property type="match status" value="2"/>
</dbReference>
<sequence>MGNLLSLKRVRNILILVALDGSDTSNNALRQTIRFARAKACGVTAVTVLPPYEGDLELGMMSNIRQAMKEPGEKILDAANKIAVEEGVEIETTLETGNIHESIIDVAIEKDCDMIVIGRSGKHGIERALMGSTAARVIGYSPIDVLVMPNNATLKWDNILLAVDGSKYSEIAANRAINMAQTYGEELNIISVVDVNEEFYANAPDAVEQMVRNAHDVVDSVQDMSKKSKIKTNTFVREGESHEKIIEMARKLQSDMICLGSHGRTGLRRLLMGSVTEKVIGNAPCPVLVVKSH</sequence>
<dbReference type="PRINTS" id="PR01438">
    <property type="entry name" value="UNVRSLSTRESS"/>
</dbReference>
<evidence type="ECO:0000313" key="4">
    <source>
        <dbReference type="Proteomes" id="UP000178086"/>
    </source>
</evidence>
<reference evidence="3 4" key="1">
    <citation type="journal article" date="2016" name="Nat. Commun.">
        <title>Thousands of microbial genomes shed light on interconnected biogeochemical processes in an aquifer system.</title>
        <authorList>
            <person name="Anantharaman K."/>
            <person name="Brown C.T."/>
            <person name="Hug L.A."/>
            <person name="Sharon I."/>
            <person name="Castelle C.J."/>
            <person name="Probst A.J."/>
            <person name="Thomas B.C."/>
            <person name="Singh A."/>
            <person name="Wilkins M.J."/>
            <person name="Karaoz U."/>
            <person name="Brodie E.L."/>
            <person name="Williams K.H."/>
            <person name="Hubbard S.S."/>
            <person name="Banfield J.F."/>
        </authorList>
    </citation>
    <scope>NUCLEOTIDE SEQUENCE [LARGE SCALE GENOMIC DNA]</scope>
</reference>